<dbReference type="InterPro" id="IPR036259">
    <property type="entry name" value="MFS_trans_sf"/>
</dbReference>
<keyword evidence="6 8" id="KW-0472">Membrane</keyword>
<dbReference type="InterPro" id="IPR011701">
    <property type="entry name" value="MFS"/>
</dbReference>
<dbReference type="PANTHER" id="PTHR42718:SF47">
    <property type="entry name" value="METHYL VIOLOGEN RESISTANCE PROTEIN SMVA"/>
    <property type="match status" value="1"/>
</dbReference>
<feature type="transmembrane region" description="Helical" evidence="8">
    <location>
        <begin position="240"/>
        <end position="257"/>
    </location>
</feature>
<feature type="transmembrane region" description="Helical" evidence="8">
    <location>
        <begin position="343"/>
        <end position="362"/>
    </location>
</feature>
<dbReference type="EMBL" id="JBHRWR010000016">
    <property type="protein sequence ID" value="MFC3575408.1"/>
    <property type="molecule type" value="Genomic_DNA"/>
</dbReference>
<dbReference type="RefSeq" id="WP_310767472.1">
    <property type="nucleotide sequence ID" value="NZ_JBHRWR010000016.1"/>
</dbReference>
<feature type="transmembrane region" description="Helical" evidence="8">
    <location>
        <begin position="211"/>
        <end position="228"/>
    </location>
</feature>
<feature type="transmembrane region" description="Helical" evidence="8">
    <location>
        <begin position="368"/>
        <end position="386"/>
    </location>
</feature>
<keyword evidence="11" id="KW-1185">Reference proteome</keyword>
<dbReference type="Proteomes" id="UP001595701">
    <property type="component" value="Unassembled WGS sequence"/>
</dbReference>
<evidence type="ECO:0000256" key="4">
    <source>
        <dbReference type="ARBA" id="ARBA00022692"/>
    </source>
</evidence>
<evidence type="ECO:0000256" key="5">
    <source>
        <dbReference type="ARBA" id="ARBA00022989"/>
    </source>
</evidence>
<feature type="transmembrane region" description="Helical" evidence="8">
    <location>
        <begin position="91"/>
        <end position="110"/>
    </location>
</feature>
<feature type="transmembrane region" description="Helical" evidence="8">
    <location>
        <begin position="62"/>
        <end position="79"/>
    </location>
</feature>
<feature type="transmembrane region" description="Helical" evidence="8">
    <location>
        <begin position="175"/>
        <end position="199"/>
    </location>
</feature>
<dbReference type="CDD" id="cd17321">
    <property type="entry name" value="MFS_MMR_MDR_like"/>
    <property type="match status" value="1"/>
</dbReference>
<keyword evidence="7" id="KW-0046">Antibiotic resistance</keyword>
<evidence type="ECO:0000256" key="1">
    <source>
        <dbReference type="ARBA" id="ARBA00004651"/>
    </source>
</evidence>
<reference evidence="11" key="1">
    <citation type="journal article" date="2019" name="Int. J. Syst. Evol. Microbiol.">
        <title>The Global Catalogue of Microorganisms (GCM) 10K type strain sequencing project: providing services to taxonomists for standard genome sequencing and annotation.</title>
        <authorList>
            <consortium name="The Broad Institute Genomics Platform"/>
            <consortium name="The Broad Institute Genome Sequencing Center for Infectious Disease"/>
            <person name="Wu L."/>
            <person name="Ma J."/>
        </authorList>
    </citation>
    <scope>NUCLEOTIDE SEQUENCE [LARGE SCALE GENOMIC DNA]</scope>
    <source>
        <strain evidence="11">CGMCC 4.7035</strain>
    </source>
</reference>
<name>A0ABV7SFG1_9ACTN</name>
<feature type="domain" description="Major facilitator superfamily (MFS) profile" evidence="9">
    <location>
        <begin position="25"/>
        <end position="509"/>
    </location>
</feature>
<keyword evidence="2" id="KW-0813">Transport</keyword>
<sequence>MTNPTSTTTTPGADGARAGRREWTALGVLMLPLLLVSMDVSVLYFAIPAISADLRPSGTQQLWIFDIYAFVLAGLLMTMGSLGDRIGRRKLLLVGAAAFGAASLVAAYANSAETLIAARAVLGIGGATLMPSTMALIRTMFTDPAQRAKAIGMWSGVMTGGIALGSVMSGVLVQYFWWGSVFLVNLPAMALLLVLGPILLPESKDPEPGRFDWLSVPLSMAAVLPVIYGLKEIPSEGWNVQYVVSITVGLLFAALFVHRQRTATSPMISPALFRGRGFAPAVVLNLVSSFAMLGSAFFTTQYLQSVLDKSALEAALWALLPSVPIGAAAPIATQLVQKGVNRAYVVTAGFVIAAAGYGMLALAGTDSLWLVLAACGVLASGIVMVISQMTDLAMGAAPAERAGAASSLLETGAEFGGALGMAVLGSIGTAIYRHEIPSSAPAVAHETLGGALAVAGQLPGRAGDALATAAREAFTSGMRGAAIAGAVLLAGAAIAAAATLRRIHVREQEAEEVAA</sequence>
<dbReference type="Pfam" id="PF07690">
    <property type="entry name" value="MFS_1"/>
    <property type="match status" value="1"/>
</dbReference>
<evidence type="ECO:0000256" key="2">
    <source>
        <dbReference type="ARBA" id="ARBA00022448"/>
    </source>
</evidence>
<keyword evidence="4 8" id="KW-0812">Transmembrane</keyword>
<keyword evidence="5 8" id="KW-1133">Transmembrane helix</keyword>
<dbReference type="InterPro" id="IPR020846">
    <property type="entry name" value="MFS_dom"/>
</dbReference>
<feature type="transmembrane region" description="Helical" evidence="8">
    <location>
        <begin position="26"/>
        <end position="50"/>
    </location>
</feature>
<evidence type="ECO:0000313" key="10">
    <source>
        <dbReference type="EMBL" id="MFC3575408.1"/>
    </source>
</evidence>
<dbReference type="SUPFAM" id="SSF103473">
    <property type="entry name" value="MFS general substrate transporter"/>
    <property type="match status" value="1"/>
</dbReference>
<gene>
    <name evidence="10" type="ORF">ACFOZ0_19455</name>
</gene>
<dbReference type="PROSITE" id="PS50850">
    <property type="entry name" value="MFS"/>
    <property type="match status" value="1"/>
</dbReference>
<feature type="transmembrane region" description="Helical" evidence="8">
    <location>
        <begin position="315"/>
        <end position="336"/>
    </location>
</feature>
<organism evidence="10 11">
    <name type="scientific">Streptomyces yaanensis</name>
    <dbReference type="NCBI Taxonomy" id="1142239"/>
    <lineage>
        <taxon>Bacteria</taxon>
        <taxon>Bacillati</taxon>
        <taxon>Actinomycetota</taxon>
        <taxon>Actinomycetes</taxon>
        <taxon>Kitasatosporales</taxon>
        <taxon>Streptomycetaceae</taxon>
        <taxon>Streptomyces</taxon>
    </lineage>
</organism>
<dbReference type="PANTHER" id="PTHR42718">
    <property type="entry name" value="MAJOR FACILITATOR SUPERFAMILY MULTIDRUG TRANSPORTER MFSC"/>
    <property type="match status" value="1"/>
</dbReference>
<accession>A0ABV7SFG1</accession>
<feature type="transmembrane region" description="Helical" evidence="8">
    <location>
        <begin position="278"/>
        <end position="303"/>
    </location>
</feature>
<feature type="transmembrane region" description="Helical" evidence="8">
    <location>
        <begin position="150"/>
        <end position="169"/>
    </location>
</feature>
<feature type="transmembrane region" description="Helical" evidence="8">
    <location>
        <begin position="116"/>
        <end position="138"/>
    </location>
</feature>
<evidence type="ECO:0000259" key="9">
    <source>
        <dbReference type="PROSITE" id="PS50850"/>
    </source>
</evidence>
<protein>
    <submittedName>
        <fullName evidence="10">MFS transporter</fullName>
    </submittedName>
</protein>
<dbReference type="Gene3D" id="1.20.1250.20">
    <property type="entry name" value="MFS general substrate transporter like domains"/>
    <property type="match status" value="1"/>
</dbReference>
<comment type="caution">
    <text evidence="10">The sequence shown here is derived from an EMBL/GenBank/DDBJ whole genome shotgun (WGS) entry which is preliminary data.</text>
</comment>
<dbReference type="Gene3D" id="1.20.1720.10">
    <property type="entry name" value="Multidrug resistance protein D"/>
    <property type="match status" value="1"/>
</dbReference>
<evidence type="ECO:0000256" key="3">
    <source>
        <dbReference type="ARBA" id="ARBA00022475"/>
    </source>
</evidence>
<keyword evidence="3" id="KW-1003">Cell membrane</keyword>
<evidence type="ECO:0000313" key="11">
    <source>
        <dbReference type="Proteomes" id="UP001595701"/>
    </source>
</evidence>
<evidence type="ECO:0000256" key="6">
    <source>
        <dbReference type="ARBA" id="ARBA00023136"/>
    </source>
</evidence>
<evidence type="ECO:0000256" key="8">
    <source>
        <dbReference type="SAM" id="Phobius"/>
    </source>
</evidence>
<comment type="subcellular location">
    <subcellularLocation>
        <location evidence="1">Cell membrane</location>
        <topology evidence="1">Multi-pass membrane protein</topology>
    </subcellularLocation>
</comment>
<evidence type="ECO:0000256" key="7">
    <source>
        <dbReference type="ARBA" id="ARBA00023251"/>
    </source>
</evidence>
<feature type="transmembrane region" description="Helical" evidence="8">
    <location>
        <begin position="481"/>
        <end position="500"/>
    </location>
</feature>
<proteinExistence type="predicted"/>